<protein>
    <recommendedName>
        <fullName evidence="4">Arrestin-like N-terminal domain-containing protein</fullName>
    </recommendedName>
</protein>
<keyword evidence="3" id="KW-1185">Reference proteome</keyword>
<sequence>MSTASLPSYIAPSLHNTPSYSAEPHQYEQRLAFADRARPRPSGDFVKESKGGGVRLRLTAQDDNATLPIYGSSDAVEGTVELTKTEAVTSVEVKIEGRLKLKEIAEGGTAIAKLCLDTALLWIKDRDNIQCPTSLNFALALPSTFEYEDKTYPLPPTFDVKLSGLPGFVSTIDYTVTAIVQKPNGAPVKLKSKALGIHVGATHVSTPFIYFPRSRPASSIPLPLQHRSTGFISTPEWKMFQSVLHSKSPTRPHINVKFYVPAARVFCMFKKIPFHLTLESSAVSLAAFLPLSPSANTLGRKATRVQLMRQTTVDVRNTVIAGVKTDMWRVDCIGEGTFKHAGDGPSCISYNGEIALIPDEIKVPGFKAAGLSVKDCILLTVNPADPSKSPFSELREVVPIRLSTDPWTPNGSGIGARRESFLQPPTPPTPNEFGDL</sequence>
<reference evidence="2 3" key="1">
    <citation type="journal article" date="2018" name="Evol. Lett.">
        <title>Horizontal gene cluster transfer increased hallucinogenic mushroom diversity.</title>
        <authorList>
            <person name="Reynolds H.T."/>
            <person name="Vijayakumar V."/>
            <person name="Gluck-Thaler E."/>
            <person name="Korotkin H.B."/>
            <person name="Matheny P.B."/>
            <person name="Slot J.C."/>
        </authorList>
    </citation>
    <scope>NUCLEOTIDE SEQUENCE [LARGE SCALE GENOMIC DNA]</scope>
    <source>
        <strain evidence="2 3">2631</strain>
    </source>
</reference>
<proteinExistence type="predicted"/>
<dbReference type="InParanoid" id="A0A409XPX5"/>
<comment type="caution">
    <text evidence="2">The sequence shown here is derived from an EMBL/GenBank/DDBJ whole genome shotgun (WGS) entry which is preliminary data.</text>
</comment>
<dbReference type="EMBL" id="NHYD01000963">
    <property type="protein sequence ID" value="PPQ92855.1"/>
    <property type="molecule type" value="Genomic_DNA"/>
</dbReference>
<dbReference type="OrthoDB" id="3242181at2759"/>
<evidence type="ECO:0000313" key="2">
    <source>
        <dbReference type="EMBL" id="PPQ92855.1"/>
    </source>
</evidence>
<accession>A0A409XPX5</accession>
<organism evidence="2 3">
    <name type="scientific">Psilocybe cyanescens</name>
    <dbReference type="NCBI Taxonomy" id="93625"/>
    <lineage>
        <taxon>Eukaryota</taxon>
        <taxon>Fungi</taxon>
        <taxon>Dikarya</taxon>
        <taxon>Basidiomycota</taxon>
        <taxon>Agaricomycotina</taxon>
        <taxon>Agaricomycetes</taxon>
        <taxon>Agaricomycetidae</taxon>
        <taxon>Agaricales</taxon>
        <taxon>Agaricineae</taxon>
        <taxon>Strophariaceae</taxon>
        <taxon>Psilocybe</taxon>
    </lineage>
</organism>
<name>A0A409XPX5_PSICY</name>
<gene>
    <name evidence="2" type="ORF">CVT25_004343</name>
</gene>
<evidence type="ECO:0008006" key="4">
    <source>
        <dbReference type="Google" id="ProtNLM"/>
    </source>
</evidence>
<dbReference type="Proteomes" id="UP000283269">
    <property type="component" value="Unassembled WGS sequence"/>
</dbReference>
<dbReference type="AlphaFoldDB" id="A0A409XPX5"/>
<feature type="region of interest" description="Disordered" evidence="1">
    <location>
        <begin position="1"/>
        <end position="22"/>
    </location>
</feature>
<feature type="region of interest" description="Disordered" evidence="1">
    <location>
        <begin position="406"/>
        <end position="436"/>
    </location>
</feature>
<evidence type="ECO:0000256" key="1">
    <source>
        <dbReference type="SAM" id="MobiDB-lite"/>
    </source>
</evidence>
<evidence type="ECO:0000313" key="3">
    <source>
        <dbReference type="Proteomes" id="UP000283269"/>
    </source>
</evidence>